<dbReference type="Proteomes" id="UP000372890">
    <property type="component" value="Unassembled WGS sequence"/>
</dbReference>
<name>A0A484X486_ECOLX</name>
<proteinExistence type="predicted"/>
<reference evidence="2 3" key="1">
    <citation type="submission" date="2019-03" db="EMBL/GenBank/DDBJ databases">
        <authorList>
            <consortium name="Pathogen Informatics"/>
        </authorList>
    </citation>
    <scope>NUCLEOTIDE SEQUENCE [LARGE SCALE GENOMIC DNA]</scope>
    <source>
        <strain evidence="2 3">NCTC9001</strain>
    </source>
</reference>
<evidence type="ECO:0000313" key="3">
    <source>
        <dbReference type="Proteomes" id="UP000372890"/>
    </source>
</evidence>
<dbReference type="EMBL" id="CAADIS010000004">
    <property type="protein sequence ID" value="VFS18898.1"/>
    <property type="molecule type" value="Genomic_DNA"/>
</dbReference>
<dbReference type="AlphaFoldDB" id="A0A484X486"/>
<feature type="chain" id="PRO_5019726482" evidence="1">
    <location>
        <begin position="29"/>
        <end position="63"/>
    </location>
</feature>
<sequence>MKITLSKRIGLLAFLLPCALALSTTVHAETNKLVIESGDSAQAASAPLWKKSNGMTRVICARK</sequence>
<keyword evidence="1" id="KW-0732">Signal</keyword>
<organism evidence="2 3">
    <name type="scientific">Escherichia coli</name>
    <dbReference type="NCBI Taxonomy" id="562"/>
    <lineage>
        <taxon>Bacteria</taxon>
        <taxon>Pseudomonadati</taxon>
        <taxon>Pseudomonadota</taxon>
        <taxon>Gammaproteobacteria</taxon>
        <taxon>Enterobacterales</taxon>
        <taxon>Enterobacteriaceae</taxon>
        <taxon>Escherichia</taxon>
    </lineage>
</organism>
<evidence type="ECO:0000256" key="1">
    <source>
        <dbReference type="SAM" id="SignalP"/>
    </source>
</evidence>
<evidence type="ECO:0000313" key="2">
    <source>
        <dbReference type="EMBL" id="VFS18898.1"/>
    </source>
</evidence>
<protein>
    <submittedName>
        <fullName evidence="2">Protein</fullName>
    </submittedName>
</protein>
<feature type="signal peptide" evidence="1">
    <location>
        <begin position="1"/>
        <end position="28"/>
    </location>
</feature>
<gene>
    <name evidence="2" type="primary">ynfB_2</name>
    <name evidence="2" type="ORF">NCTC9001_03017</name>
</gene>
<accession>A0A484X486</accession>